<protein>
    <submittedName>
        <fullName evidence="3">HAT C-terminal dimerisation domain-containing protein</fullName>
    </submittedName>
</protein>
<dbReference type="AlphaFoldDB" id="A0A914NC05"/>
<dbReference type="InterPro" id="IPR012337">
    <property type="entry name" value="RNaseH-like_sf"/>
</dbReference>
<proteinExistence type="predicted"/>
<sequence length="110" mass="12592">MAPSVIDAAPSVIDAKARAAGQLADYLNSPRFDGSSSSFWRNELNHTKYSLLIPLVRKFHSAVMTTSECERLFSSATFILDDRRRNLSIDNLEKQLFLHHNLLIYNFEFE</sequence>
<evidence type="ECO:0000313" key="3">
    <source>
        <dbReference type="WBParaSite" id="Minc3s04813g37048"/>
    </source>
</evidence>
<dbReference type="Proteomes" id="UP000887563">
    <property type="component" value="Unplaced"/>
</dbReference>
<dbReference type="Pfam" id="PF05699">
    <property type="entry name" value="Dimer_Tnp_hAT"/>
    <property type="match status" value="1"/>
</dbReference>
<dbReference type="InterPro" id="IPR008906">
    <property type="entry name" value="HATC_C_dom"/>
</dbReference>
<organism evidence="2 3">
    <name type="scientific">Meloidogyne incognita</name>
    <name type="common">Southern root-knot nematode worm</name>
    <name type="synonym">Oxyuris incognita</name>
    <dbReference type="NCBI Taxonomy" id="6306"/>
    <lineage>
        <taxon>Eukaryota</taxon>
        <taxon>Metazoa</taxon>
        <taxon>Ecdysozoa</taxon>
        <taxon>Nematoda</taxon>
        <taxon>Chromadorea</taxon>
        <taxon>Rhabditida</taxon>
        <taxon>Tylenchina</taxon>
        <taxon>Tylenchomorpha</taxon>
        <taxon>Tylenchoidea</taxon>
        <taxon>Meloidogynidae</taxon>
        <taxon>Meloidogyninae</taxon>
        <taxon>Meloidogyne</taxon>
        <taxon>Meloidogyne incognita group</taxon>
    </lineage>
</organism>
<feature type="domain" description="HAT C-terminal dimerisation" evidence="1">
    <location>
        <begin position="25"/>
        <end position="102"/>
    </location>
</feature>
<reference evidence="3" key="1">
    <citation type="submission" date="2022-11" db="UniProtKB">
        <authorList>
            <consortium name="WormBaseParasite"/>
        </authorList>
    </citation>
    <scope>IDENTIFICATION</scope>
</reference>
<name>A0A914NC05_MELIC</name>
<dbReference type="SUPFAM" id="SSF53098">
    <property type="entry name" value="Ribonuclease H-like"/>
    <property type="match status" value="1"/>
</dbReference>
<dbReference type="GO" id="GO:0046983">
    <property type="term" value="F:protein dimerization activity"/>
    <property type="evidence" value="ECO:0007669"/>
    <property type="project" value="InterPro"/>
</dbReference>
<evidence type="ECO:0000259" key="1">
    <source>
        <dbReference type="Pfam" id="PF05699"/>
    </source>
</evidence>
<dbReference type="WBParaSite" id="Minc3s04813g37048">
    <property type="protein sequence ID" value="Minc3s04813g37048"/>
    <property type="gene ID" value="Minc3s04813g37048"/>
</dbReference>
<keyword evidence="2" id="KW-1185">Reference proteome</keyword>
<evidence type="ECO:0000313" key="2">
    <source>
        <dbReference type="Proteomes" id="UP000887563"/>
    </source>
</evidence>
<accession>A0A914NC05</accession>